<feature type="region of interest" description="Disordered" evidence="1">
    <location>
        <begin position="31"/>
        <end position="54"/>
    </location>
</feature>
<evidence type="ECO:0000313" key="4">
    <source>
        <dbReference type="Proteomes" id="UP000199699"/>
    </source>
</evidence>
<dbReference type="Proteomes" id="UP000199699">
    <property type="component" value="Unassembled WGS sequence"/>
</dbReference>
<keyword evidence="4" id="KW-1185">Reference proteome</keyword>
<gene>
    <name evidence="3" type="ORF">GA0070616_1323</name>
</gene>
<evidence type="ECO:0000313" key="3">
    <source>
        <dbReference type="EMBL" id="SCL17649.1"/>
    </source>
</evidence>
<dbReference type="EMBL" id="FMHT01000003">
    <property type="protein sequence ID" value="SCL17649.1"/>
    <property type="molecule type" value="Genomic_DNA"/>
</dbReference>
<feature type="transmembrane region" description="Helical" evidence="2">
    <location>
        <begin position="59"/>
        <end position="80"/>
    </location>
</feature>
<reference evidence="3 4" key="1">
    <citation type="submission" date="2016-06" db="EMBL/GenBank/DDBJ databases">
        <authorList>
            <person name="Kjaerup R.B."/>
            <person name="Dalgaard T.S."/>
            <person name="Juul-Madsen H.R."/>
        </authorList>
    </citation>
    <scope>NUCLEOTIDE SEQUENCE [LARGE SCALE GENOMIC DNA]</scope>
    <source>
        <strain evidence="3 4">DSM 43818</strain>
    </source>
</reference>
<proteinExistence type="predicted"/>
<keyword evidence="2" id="KW-0472">Membrane</keyword>
<name>A0A1C6RKE0_9ACTN</name>
<keyword evidence="2" id="KW-0812">Transmembrane</keyword>
<dbReference type="AlphaFoldDB" id="A0A1C6RKE0"/>
<evidence type="ECO:0000256" key="2">
    <source>
        <dbReference type="SAM" id="Phobius"/>
    </source>
</evidence>
<evidence type="ECO:0000256" key="1">
    <source>
        <dbReference type="SAM" id="MobiDB-lite"/>
    </source>
</evidence>
<sequence>MRHRCFAYGVGMSDAHLTERQLPGRAEPVDLTDEPFQLSHPGSAEPSTRRAGGSRRRRAILAALAALGLLGAGALGSAGWRIAQQKDADIATPDRVAGLVRDDSERARNTADYLRSGFAADIELDRSFGTVYRDPADERRSVLIFGGTTLLWQPERDLDSLFGLMTETPGEVTGLREVPAGRLGGFVKCGTTSGEGGDFAVCGWADHGSVVMAMFPGRSVDDSARLLREIRETVQTRR</sequence>
<protein>
    <submittedName>
        <fullName evidence="3">Uncharacterized protein</fullName>
    </submittedName>
</protein>
<accession>A0A1C6RKE0</accession>
<dbReference type="STRING" id="145857.GA0070616_1323"/>
<organism evidence="3 4">
    <name type="scientific">Micromonospora nigra</name>
    <dbReference type="NCBI Taxonomy" id="145857"/>
    <lineage>
        <taxon>Bacteria</taxon>
        <taxon>Bacillati</taxon>
        <taxon>Actinomycetota</taxon>
        <taxon>Actinomycetes</taxon>
        <taxon>Micromonosporales</taxon>
        <taxon>Micromonosporaceae</taxon>
        <taxon>Micromonospora</taxon>
    </lineage>
</organism>
<keyword evidence="2" id="KW-1133">Transmembrane helix</keyword>